<reference evidence="1 2" key="1">
    <citation type="journal article" date="2006" name="Int. J. Syst. Evol. Microbiol.">
        <title>Costertonia aggregata gen. nov., sp. nov., a mesophilic marine bacterium of the family Flavobacteriaceae, isolated from a mature biofilm.</title>
        <authorList>
            <person name="Kwon K.K."/>
            <person name="Lee Y.K."/>
            <person name="Lee H.K."/>
        </authorList>
    </citation>
    <scope>NUCLEOTIDE SEQUENCE [LARGE SCALE GENOMIC DNA]</scope>
    <source>
        <strain evidence="1 2">KCCM 42265</strain>
    </source>
</reference>
<protein>
    <submittedName>
        <fullName evidence="1">Uncharacterized protein</fullName>
    </submittedName>
</protein>
<accession>A0A7H9ARH0</accession>
<dbReference type="RefSeq" id="WP_179242293.1">
    <property type="nucleotide sequence ID" value="NZ_CP058595.1"/>
</dbReference>
<organism evidence="1 2">
    <name type="scientific">Costertonia aggregata</name>
    <dbReference type="NCBI Taxonomy" id="343403"/>
    <lineage>
        <taxon>Bacteria</taxon>
        <taxon>Pseudomonadati</taxon>
        <taxon>Bacteroidota</taxon>
        <taxon>Flavobacteriia</taxon>
        <taxon>Flavobacteriales</taxon>
        <taxon>Flavobacteriaceae</taxon>
        <taxon>Costertonia</taxon>
    </lineage>
</organism>
<sequence length="301" mass="35366">MEEIKILLFALVSFLSQEDIPIAAKSAEIDINTTTKQITIHQNDIYSLDPYKEQAKAGLDSLMRTTALVEGLFPIKMTSKHIYEEDGKLYAVLYLNYEDVKDLRKISFHSDANGSLSYPYMESYEYELQTGRKDGRYIRFDTNTGVKFKMKRKELLFDGIYSLSKDWKALEKEKFVEISDVFSKKDFEKLRKFILKKGDWRTFRNFDNNNPHFNFTDFDVYLATGDQRSIFENGDLKPKDFIELVIQDKGYYSVYLGQDKNSKEWPNLENGKVYWHNRAYGDEVALGEYFEKIKANMHSKE</sequence>
<dbReference type="Proteomes" id="UP000509302">
    <property type="component" value="Chromosome"/>
</dbReference>
<proteinExistence type="predicted"/>
<name>A0A7H9ARH0_9FLAO</name>
<dbReference type="EMBL" id="CP058595">
    <property type="protein sequence ID" value="QLG46007.1"/>
    <property type="molecule type" value="Genomic_DNA"/>
</dbReference>
<dbReference type="KEGG" id="cagg:HYG79_11840"/>
<evidence type="ECO:0000313" key="1">
    <source>
        <dbReference type="EMBL" id="QLG46007.1"/>
    </source>
</evidence>
<keyword evidence="2" id="KW-1185">Reference proteome</keyword>
<gene>
    <name evidence="1" type="ORF">HYG79_11840</name>
</gene>
<dbReference type="AlphaFoldDB" id="A0A7H9ARH0"/>
<evidence type="ECO:0000313" key="2">
    <source>
        <dbReference type="Proteomes" id="UP000509302"/>
    </source>
</evidence>